<dbReference type="GO" id="GO:0030170">
    <property type="term" value="F:pyridoxal phosphate binding"/>
    <property type="evidence" value="ECO:0007669"/>
    <property type="project" value="UniProtKB-UniRule"/>
</dbReference>
<dbReference type="InterPro" id="IPR015424">
    <property type="entry name" value="PyrdxlP-dep_Trfase"/>
</dbReference>
<dbReference type="EC" id="2.8.1.7" evidence="8"/>
<evidence type="ECO:0000256" key="2">
    <source>
        <dbReference type="ARBA" id="ARBA00002824"/>
    </source>
</evidence>
<gene>
    <name evidence="10" type="ORF">NATSA_13575</name>
</gene>
<dbReference type="InterPro" id="IPR000192">
    <property type="entry name" value="Aminotrans_V_dom"/>
</dbReference>
<evidence type="ECO:0000313" key="10">
    <source>
        <dbReference type="EMBL" id="MBP3193701.1"/>
    </source>
</evidence>
<dbReference type="Pfam" id="PF00266">
    <property type="entry name" value="Aminotran_5"/>
    <property type="match status" value="1"/>
</dbReference>
<dbReference type="PANTHER" id="PTHR43586:SF8">
    <property type="entry name" value="CYSTEINE DESULFURASE 1, CHLOROPLASTIC"/>
    <property type="match status" value="1"/>
</dbReference>
<dbReference type="Gene3D" id="3.40.640.10">
    <property type="entry name" value="Type I PLP-dependent aspartate aminotransferase-like (Major domain)"/>
    <property type="match status" value="1"/>
</dbReference>
<dbReference type="PANTHER" id="PTHR43586">
    <property type="entry name" value="CYSTEINE DESULFURASE"/>
    <property type="match status" value="1"/>
</dbReference>
<dbReference type="Proteomes" id="UP000673975">
    <property type="component" value="Unassembled WGS sequence"/>
</dbReference>
<dbReference type="GO" id="GO:0006534">
    <property type="term" value="P:cysteine metabolic process"/>
    <property type="evidence" value="ECO:0007669"/>
    <property type="project" value="UniProtKB-UniRule"/>
</dbReference>
<evidence type="ECO:0000256" key="1">
    <source>
        <dbReference type="ARBA" id="ARBA00001933"/>
    </source>
</evidence>
<comment type="function">
    <text evidence="2 8">Catalyzes the removal of elemental sulfur and selenium atoms from L-cysteine, L-cystine, L-selenocysteine, and L-selenocystine to produce L-alanine.</text>
</comment>
<comment type="similarity">
    <text evidence="3 8">Belongs to the class-V pyridoxal-phosphate-dependent aminotransferase family. Csd subfamily.</text>
</comment>
<dbReference type="PROSITE" id="PS00595">
    <property type="entry name" value="AA_TRANSFER_CLASS_5"/>
    <property type="match status" value="1"/>
</dbReference>
<dbReference type="PIRSF" id="PIRSF005572">
    <property type="entry name" value="NifS"/>
    <property type="match status" value="1"/>
</dbReference>
<evidence type="ECO:0000259" key="9">
    <source>
        <dbReference type="Pfam" id="PF00266"/>
    </source>
</evidence>
<keyword evidence="5 8" id="KW-0663">Pyridoxal phosphate</keyword>
<dbReference type="InterPro" id="IPR010970">
    <property type="entry name" value="Cys_dSase_SufS"/>
</dbReference>
<name>A0A8J7UUJ8_9BACT</name>
<accession>A0A8J7UUJ8</accession>
<dbReference type="InterPro" id="IPR015422">
    <property type="entry name" value="PyrdxlP-dep_Trfase_small"/>
</dbReference>
<evidence type="ECO:0000256" key="5">
    <source>
        <dbReference type="ARBA" id="ARBA00022898"/>
    </source>
</evidence>
<keyword evidence="11" id="KW-1185">Reference proteome</keyword>
<proteinExistence type="inferred from homology"/>
<comment type="cofactor">
    <cofactor evidence="1 7">
        <name>pyridoxal 5'-phosphate</name>
        <dbReference type="ChEBI" id="CHEBI:597326"/>
    </cofactor>
</comment>
<evidence type="ECO:0000256" key="4">
    <source>
        <dbReference type="ARBA" id="ARBA00022679"/>
    </source>
</evidence>
<organism evidence="10 11">
    <name type="scientific">Natronogracilivirga saccharolytica</name>
    <dbReference type="NCBI Taxonomy" id="2812953"/>
    <lineage>
        <taxon>Bacteria</taxon>
        <taxon>Pseudomonadati</taxon>
        <taxon>Balneolota</taxon>
        <taxon>Balneolia</taxon>
        <taxon>Balneolales</taxon>
        <taxon>Cyclonatronaceae</taxon>
        <taxon>Natronogracilivirga</taxon>
    </lineage>
</organism>
<dbReference type="InterPro" id="IPR016454">
    <property type="entry name" value="Cysteine_dSase"/>
</dbReference>
<dbReference type="RefSeq" id="WP_210513159.1">
    <property type="nucleotide sequence ID" value="NZ_JAFIDN010000013.1"/>
</dbReference>
<protein>
    <recommendedName>
        <fullName evidence="8">Cysteine desulfurase</fullName>
        <ecNumber evidence="8">2.8.1.7</ecNumber>
    </recommendedName>
</protein>
<sequence>MSTVLKDQHTTIQNCREDFPVLSRKVHGKPLAYLDNAASSQMPRQVQDAYRDYHSRYHANVHRGVHLLSQEATDAMEQARESLRSHINARESKEIIFTSGATDAMNLVMQSWGRKNIGEGDEILISTMEHHSNIVPWKMLCDDRNASLKVIPVSDDGILDLDAFESMISDRTRLVGIVHVSNTLGTVNPVEKITKIAHGKGVPVLVDGAQAVSHMQVDVQKIGCDFYATSGHKMYGPTGIGILYGRKEMLEEMPPYRGGGDMILSVSFDEVLFNDLPYKFEAGTPNISGAIGMGRAAEYIRSIGYDAIYQREQELLAYATSELSAIEGLNIIGKAPGKSSVISFVLDSVHPHDIGTILDLEGVAVRTGHHCTQPLMERLGLVATTRASMAMYNTEEEIDQLVAALHKVLEIFR</sequence>
<comment type="catalytic activity">
    <reaction evidence="6 8">
        <text>(sulfur carrier)-H + L-cysteine = (sulfur carrier)-SH + L-alanine</text>
        <dbReference type="Rhea" id="RHEA:43892"/>
        <dbReference type="Rhea" id="RHEA-COMP:14737"/>
        <dbReference type="Rhea" id="RHEA-COMP:14739"/>
        <dbReference type="ChEBI" id="CHEBI:29917"/>
        <dbReference type="ChEBI" id="CHEBI:35235"/>
        <dbReference type="ChEBI" id="CHEBI:57972"/>
        <dbReference type="ChEBI" id="CHEBI:64428"/>
        <dbReference type="EC" id="2.8.1.7"/>
    </reaction>
</comment>
<evidence type="ECO:0000256" key="8">
    <source>
        <dbReference type="RuleBase" id="RU004506"/>
    </source>
</evidence>
<dbReference type="InterPro" id="IPR015421">
    <property type="entry name" value="PyrdxlP-dep_Trfase_major"/>
</dbReference>
<evidence type="ECO:0000256" key="3">
    <source>
        <dbReference type="ARBA" id="ARBA00010447"/>
    </source>
</evidence>
<dbReference type="EMBL" id="JAFIDN010000013">
    <property type="protein sequence ID" value="MBP3193701.1"/>
    <property type="molecule type" value="Genomic_DNA"/>
</dbReference>
<comment type="caution">
    <text evidence="10">The sequence shown here is derived from an EMBL/GenBank/DDBJ whole genome shotgun (WGS) entry which is preliminary data.</text>
</comment>
<dbReference type="Gene3D" id="3.90.1150.10">
    <property type="entry name" value="Aspartate Aminotransferase, domain 1"/>
    <property type="match status" value="1"/>
</dbReference>
<feature type="domain" description="Aminotransferase class V" evidence="9">
    <location>
        <begin position="33"/>
        <end position="401"/>
    </location>
</feature>
<dbReference type="GO" id="GO:0031071">
    <property type="term" value="F:cysteine desulfurase activity"/>
    <property type="evidence" value="ECO:0007669"/>
    <property type="project" value="UniProtKB-UniRule"/>
</dbReference>
<evidence type="ECO:0000256" key="6">
    <source>
        <dbReference type="ARBA" id="ARBA00050776"/>
    </source>
</evidence>
<dbReference type="InterPro" id="IPR020578">
    <property type="entry name" value="Aminotrans_V_PyrdxlP_BS"/>
</dbReference>
<dbReference type="CDD" id="cd06453">
    <property type="entry name" value="SufS_like"/>
    <property type="match status" value="1"/>
</dbReference>
<dbReference type="SUPFAM" id="SSF53383">
    <property type="entry name" value="PLP-dependent transferases"/>
    <property type="match status" value="1"/>
</dbReference>
<dbReference type="AlphaFoldDB" id="A0A8J7UUJ8"/>
<evidence type="ECO:0000256" key="7">
    <source>
        <dbReference type="RuleBase" id="RU004504"/>
    </source>
</evidence>
<reference evidence="10" key="1">
    <citation type="submission" date="2021-02" db="EMBL/GenBank/DDBJ databases">
        <title>Natronogracilivirga saccharolytica gen. nov. sp. nov. a new anaerobic, haloalkiliphilic carbohydrate-fermenting bacterium from soda lake and proposing of Cyclonatronumiaceae fam. nov. in the phylum Balneolaeota.</title>
        <authorList>
            <person name="Zhilina T.N."/>
            <person name="Sorokin D.Y."/>
            <person name="Zavarzina D.G."/>
            <person name="Toshchakov S.V."/>
            <person name="Kublanov I.V."/>
        </authorList>
    </citation>
    <scope>NUCLEOTIDE SEQUENCE</scope>
    <source>
        <strain evidence="10">Z-1702</strain>
    </source>
</reference>
<keyword evidence="4 8" id="KW-0808">Transferase</keyword>
<dbReference type="NCBIfam" id="TIGR01979">
    <property type="entry name" value="sufS"/>
    <property type="match status" value="1"/>
</dbReference>
<evidence type="ECO:0000313" key="11">
    <source>
        <dbReference type="Proteomes" id="UP000673975"/>
    </source>
</evidence>